<sequence length="129" mass="14589">LLVQNRVQCKHSLKKKNVLDEDCCDICRAAAEDADHIIAKCNFAKNFWAHLGWDAERLPLAAELWTTKPQAGFPSQALPTMLLLCCWQLWKHQHDVVFRSAPLYLPGPLQSCKTETYCGATASLLLYTM</sequence>
<protein>
    <recommendedName>
        <fullName evidence="1">Reverse transcriptase zinc-binding domain-containing protein</fullName>
    </recommendedName>
</protein>
<dbReference type="EMBL" id="LWDX02029474">
    <property type="protein sequence ID" value="OEL28656.1"/>
    <property type="molecule type" value="Genomic_DNA"/>
</dbReference>
<evidence type="ECO:0000313" key="3">
    <source>
        <dbReference type="Proteomes" id="UP000095767"/>
    </source>
</evidence>
<comment type="caution">
    <text evidence="2">The sequence shown here is derived from an EMBL/GenBank/DDBJ whole genome shotgun (WGS) entry which is preliminary data.</text>
</comment>
<accession>A0A1E5VU52</accession>
<name>A0A1E5VU52_9POAL</name>
<dbReference type="InterPro" id="IPR026960">
    <property type="entry name" value="RVT-Znf"/>
</dbReference>
<proteinExistence type="predicted"/>
<dbReference type="AlphaFoldDB" id="A0A1E5VU52"/>
<evidence type="ECO:0000259" key="1">
    <source>
        <dbReference type="Pfam" id="PF13966"/>
    </source>
</evidence>
<feature type="non-terminal residue" evidence="2">
    <location>
        <position position="1"/>
    </location>
</feature>
<gene>
    <name evidence="2" type="ORF">BAE44_0010324</name>
</gene>
<dbReference type="Proteomes" id="UP000095767">
    <property type="component" value="Unassembled WGS sequence"/>
</dbReference>
<evidence type="ECO:0000313" key="2">
    <source>
        <dbReference type="EMBL" id="OEL28656.1"/>
    </source>
</evidence>
<organism evidence="2 3">
    <name type="scientific">Dichanthelium oligosanthes</name>
    <dbReference type="NCBI Taxonomy" id="888268"/>
    <lineage>
        <taxon>Eukaryota</taxon>
        <taxon>Viridiplantae</taxon>
        <taxon>Streptophyta</taxon>
        <taxon>Embryophyta</taxon>
        <taxon>Tracheophyta</taxon>
        <taxon>Spermatophyta</taxon>
        <taxon>Magnoliopsida</taxon>
        <taxon>Liliopsida</taxon>
        <taxon>Poales</taxon>
        <taxon>Poaceae</taxon>
        <taxon>PACMAD clade</taxon>
        <taxon>Panicoideae</taxon>
        <taxon>Panicodae</taxon>
        <taxon>Paniceae</taxon>
        <taxon>Dichantheliinae</taxon>
        <taxon>Dichanthelium</taxon>
    </lineage>
</organism>
<dbReference type="OrthoDB" id="1436613at2759"/>
<keyword evidence="3" id="KW-1185">Reference proteome</keyword>
<feature type="domain" description="Reverse transcriptase zinc-binding" evidence="1">
    <location>
        <begin position="1"/>
        <end position="48"/>
    </location>
</feature>
<dbReference type="Pfam" id="PF13966">
    <property type="entry name" value="zf-RVT"/>
    <property type="match status" value="1"/>
</dbReference>
<reference evidence="2 3" key="1">
    <citation type="submission" date="2016-09" db="EMBL/GenBank/DDBJ databases">
        <title>The draft genome of Dichanthelium oligosanthes: A C3 panicoid grass species.</title>
        <authorList>
            <person name="Studer A.J."/>
            <person name="Schnable J.C."/>
            <person name="Brutnell T.P."/>
        </authorList>
    </citation>
    <scope>NUCLEOTIDE SEQUENCE [LARGE SCALE GENOMIC DNA]</scope>
    <source>
        <strain evidence="3">cv. Kellogg 1175</strain>
        <tissue evidence="2">Leaf</tissue>
    </source>
</reference>